<sequence length="252" mass="28844">MSQLDLGQPLLHFSIDGKGFMAKDRSYWSHRQKQRQKLLRKILDQEWDACWAIAPARHLDALFRKERLLGAREELSIQEIIDMMPRGKLENRRLTNFDALINILKEGTVLESENPLNYGFAEESTEAATVRTYKAAKVTLHKSEDYADKDYDDMLEENIRISPIAARLVLVNDDYDAIEGKSIYLPDPLAPEDAGHLLLLTGFGVDANGIEFWEAQDSYGRKHGDGGFIRIARKENLISDFFVMEIDKEPKT</sequence>
<gene>
    <name evidence="2" type="ORF">ARALYDRAFT_342507</name>
</gene>
<dbReference type="STRING" id="81972.D7L3E9"/>
<feature type="domain" description="Peptidase C1A papain C-terminal" evidence="1">
    <location>
        <begin position="38"/>
        <end position="236"/>
    </location>
</feature>
<organism evidence="3">
    <name type="scientific">Arabidopsis lyrata subsp. lyrata</name>
    <name type="common">Lyre-leaved rock-cress</name>
    <dbReference type="NCBI Taxonomy" id="81972"/>
    <lineage>
        <taxon>Eukaryota</taxon>
        <taxon>Viridiplantae</taxon>
        <taxon>Streptophyta</taxon>
        <taxon>Embryophyta</taxon>
        <taxon>Tracheophyta</taxon>
        <taxon>Spermatophyta</taxon>
        <taxon>Magnoliopsida</taxon>
        <taxon>eudicotyledons</taxon>
        <taxon>Gunneridae</taxon>
        <taxon>Pentapetalae</taxon>
        <taxon>rosids</taxon>
        <taxon>malvids</taxon>
        <taxon>Brassicales</taxon>
        <taxon>Brassicaceae</taxon>
        <taxon>Camelineae</taxon>
        <taxon>Arabidopsis</taxon>
    </lineage>
</organism>
<dbReference type="Proteomes" id="UP000008694">
    <property type="component" value="Unassembled WGS sequence"/>
</dbReference>
<evidence type="ECO:0000313" key="2">
    <source>
        <dbReference type="EMBL" id="EFH61839.1"/>
    </source>
</evidence>
<dbReference type="Pfam" id="PF00112">
    <property type="entry name" value="Peptidase_C1"/>
    <property type="match status" value="1"/>
</dbReference>
<reference evidence="3" key="1">
    <citation type="journal article" date="2011" name="Nat. Genet.">
        <title>The Arabidopsis lyrata genome sequence and the basis of rapid genome size change.</title>
        <authorList>
            <person name="Hu T.T."/>
            <person name="Pattyn P."/>
            <person name="Bakker E.G."/>
            <person name="Cao J."/>
            <person name="Cheng J.-F."/>
            <person name="Clark R.M."/>
            <person name="Fahlgren N."/>
            <person name="Fawcett J.A."/>
            <person name="Grimwood J."/>
            <person name="Gundlach H."/>
            <person name="Haberer G."/>
            <person name="Hollister J.D."/>
            <person name="Ossowski S."/>
            <person name="Ottilar R.P."/>
            <person name="Salamov A.A."/>
            <person name="Schneeberger K."/>
            <person name="Spannagl M."/>
            <person name="Wang X."/>
            <person name="Yang L."/>
            <person name="Nasrallah M.E."/>
            <person name="Bergelson J."/>
            <person name="Carrington J.C."/>
            <person name="Gaut B.S."/>
            <person name="Schmutz J."/>
            <person name="Mayer K.F.X."/>
            <person name="Van de Peer Y."/>
            <person name="Grigoriev I.V."/>
            <person name="Nordborg M."/>
            <person name="Weigel D."/>
            <person name="Guo Y.-L."/>
        </authorList>
    </citation>
    <scope>NUCLEOTIDE SEQUENCE [LARGE SCALE GENOMIC DNA]</scope>
    <source>
        <strain evidence="3">cv. MN47</strain>
    </source>
</reference>
<keyword evidence="3" id="KW-1185">Reference proteome</keyword>
<dbReference type="SUPFAM" id="SSF54001">
    <property type="entry name" value="Cysteine proteinases"/>
    <property type="match status" value="1"/>
</dbReference>
<dbReference type="HOGENOM" id="CLU_1104050_0_0_1"/>
<proteinExistence type="predicted"/>
<dbReference type="GO" id="GO:0006508">
    <property type="term" value="P:proteolysis"/>
    <property type="evidence" value="ECO:0007669"/>
    <property type="project" value="InterPro"/>
</dbReference>
<dbReference type="InterPro" id="IPR000668">
    <property type="entry name" value="Peptidase_C1A_C"/>
</dbReference>
<dbReference type="AlphaFoldDB" id="D7L3E9"/>
<dbReference type="InterPro" id="IPR038765">
    <property type="entry name" value="Papain-like_cys_pep_sf"/>
</dbReference>
<dbReference type="Gramene" id="fgenesh1_pg.C_scaffold_3002270">
    <property type="protein sequence ID" value="fgenesh1_pg.C_scaffold_3002270"/>
    <property type="gene ID" value="fgenesh1_pg.C_scaffold_3002270"/>
</dbReference>
<dbReference type="EMBL" id="GL348715">
    <property type="protein sequence ID" value="EFH61839.1"/>
    <property type="molecule type" value="Genomic_DNA"/>
</dbReference>
<name>D7L3E9_ARALL</name>
<evidence type="ECO:0000313" key="3">
    <source>
        <dbReference type="Proteomes" id="UP000008694"/>
    </source>
</evidence>
<dbReference type="Gene3D" id="3.90.70.10">
    <property type="entry name" value="Cysteine proteinases"/>
    <property type="match status" value="1"/>
</dbReference>
<evidence type="ECO:0000259" key="1">
    <source>
        <dbReference type="Pfam" id="PF00112"/>
    </source>
</evidence>
<accession>D7L3E9</accession>
<protein>
    <submittedName>
        <fullName evidence="2">Predicted protein</fullName>
    </submittedName>
</protein>
<dbReference type="GO" id="GO:0008234">
    <property type="term" value="F:cysteine-type peptidase activity"/>
    <property type="evidence" value="ECO:0007669"/>
    <property type="project" value="InterPro"/>
</dbReference>